<keyword evidence="2" id="KW-1185">Reference proteome</keyword>
<evidence type="ECO:0000313" key="1">
    <source>
        <dbReference type="EMBL" id="MDQ2065693.1"/>
    </source>
</evidence>
<protein>
    <submittedName>
        <fullName evidence="1">Type VI secretion system baseplate subunit TssF</fullName>
    </submittedName>
</protein>
<dbReference type="RefSeq" id="WP_306679387.1">
    <property type="nucleotide sequence ID" value="NZ_JAVDBT010000004.1"/>
</dbReference>
<evidence type="ECO:0000313" key="2">
    <source>
        <dbReference type="Proteomes" id="UP001239680"/>
    </source>
</evidence>
<name>A0ABU0VVM0_9RHOB</name>
<reference evidence="1 2" key="1">
    <citation type="submission" date="2023-08" db="EMBL/GenBank/DDBJ databases">
        <title>Characterization of two Paracoccaceae strains isolated from Phycosphere and proposal of Xinfangfangia lacusdiani sp. nov.</title>
        <authorList>
            <person name="Deng Y."/>
            <person name="Zhang Y.Q."/>
        </authorList>
    </citation>
    <scope>NUCLEOTIDE SEQUENCE [LARGE SCALE GENOMIC DNA]</scope>
    <source>
        <strain evidence="1 2">CPCC 101601</strain>
    </source>
</reference>
<dbReference type="NCBIfam" id="TIGR03359">
    <property type="entry name" value="VI_chp_6"/>
    <property type="match status" value="1"/>
</dbReference>
<dbReference type="PANTHER" id="PTHR35370">
    <property type="entry name" value="CYTOPLASMIC PROTEIN-RELATED-RELATED"/>
    <property type="match status" value="1"/>
</dbReference>
<dbReference type="PIRSF" id="PIRSF028304">
    <property type="entry name" value="UCP028304"/>
    <property type="match status" value="1"/>
</dbReference>
<sequence>MDRAFLSYYEAELSHVRELSQEFAALHPTVARNLSLDAVPCPDPYVERLLEGVAYLAARTRLKLDAEGQRHVRGILDALYPDLAGPAPAMSMVVLHPGPQVQTMADGHLVKRGTKLVAALRDGIATRVTYTTAQDVTLWPVALETVEYLQDRGALASAGVPDRLMQGAEAGLRLVLKRVGAGALADLSLDRLAFEFSNGARSGAIFDAVFAAPLSVIARKAEAAGAAPFHSSAAPDLLGIRDDEALLPRLRPAFEGYRLMREYFLMPERFHGFRLTGLRPAIKASSARMEVILPMGRPAPALASVSAKDFRLFTTPVVNLFEKECNIVELDARTTAHVVHADRSRPLDFEIHRLLRVSDAEVDGAQTELHPLYAPAATAGSGLVYTTERRPRRPGTDELRRGQTRTSYTGDDLFISVARPHGVQLDKPLKRLDIRALVSNRDLPIFDDTPKLGMDTGDPVARVELVAPMRRPRSGLVAGLPQAGRDGEAAFDDLTWRLVGQLSLNHLSLAEETQGAEPLRAMLELYADRGDPALARHVRSLTRISSRQIIERLDLPGPLALGKGIEITLHIDEGPLSGSSVLLLSALMSRLFARHASLNAFVRTKTRLQQKQEEVSWPMCPGNRDLI</sequence>
<accession>A0ABU0VVM0</accession>
<dbReference type="PANTHER" id="PTHR35370:SF1">
    <property type="entry name" value="TYPE VI SECRETION SYSTEM COMPONENT TSSF1"/>
    <property type="match status" value="1"/>
</dbReference>
<dbReference type="Proteomes" id="UP001239680">
    <property type="component" value="Unassembled WGS sequence"/>
</dbReference>
<comment type="caution">
    <text evidence="1">The sequence shown here is derived from an EMBL/GenBank/DDBJ whole genome shotgun (WGS) entry which is preliminary data.</text>
</comment>
<organism evidence="1 2">
    <name type="scientific">Pseudogemmobacter lacusdianii</name>
    <dbReference type="NCBI Taxonomy" id="3069608"/>
    <lineage>
        <taxon>Bacteria</taxon>
        <taxon>Pseudomonadati</taxon>
        <taxon>Pseudomonadota</taxon>
        <taxon>Alphaproteobacteria</taxon>
        <taxon>Rhodobacterales</taxon>
        <taxon>Paracoccaceae</taxon>
        <taxon>Pseudogemmobacter</taxon>
    </lineage>
</organism>
<dbReference type="Pfam" id="PF05947">
    <property type="entry name" value="T6SS_TssF"/>
    <property type="match status" value="1"/>
</dbReference>
<dbReference type="InterPro" id="IPR010272">
    <property type="entry name" value="T6SS_TssF"/>
</dbReference>
<proteinExistence type="predicted"/>
<gene>
    <name evidence="1" type="primary">tssF</name>
    <name evidence="1" type="ORF">Q9295_04865</name>
</gene>
<dbReference type="EMBL" id="JAVDBT010000004">
    <property type="protein sequence ID" value="MDQ2065693.1"/>
    <property type="molecule type" value="Genomic_DNA"/>
</dbReference>